<feature type="binding site" evidence="14">
    <location>
        <position position="59"/>
    </location>
    <ligand>
        <name>ATP</name>
        <dbReference type="ChEBI" id="CHEBI:30616"/>
    </ligand>
</feature>
<dbReference type="Proteomes" id="UP000058074">
    <property type="component" value="Chromosome"/>
</dbReference>
<dbReference type="GO" id="GO:0005524">
    <property type="term" value="F:ATP binding"/>
    <property type="evidence" value="ECO:0007669"/>
    <property type="project" value="UniProtKB-UniRule"/>
</dbReference>
<dbReference type="InterPro" id="IPR017945">
    <property type="entry name" value="DHBP_synth_RibB-like_a/b_dom"/>
</dbReference>
<accession>A0A0N9U4D1</accession>
<dbReference type="GO" id="GO:0061710">
    <property type="term" value="F:L-threonylcarbamoyladenylate synthase"/>
    <property type="evidence" value="ECO:0007669"/>
    <property type="project" value="UniProtKB-EC"/>
</dbReference>
<proteinExistence type="inferred from homology"/>
<dbReference type="PATRIC" id="fig|33050.5.peg.1245"/>
<dbReference type="InterPro" id="IPR038385">
    <property type="entry name" value="Sua5/YwlC_C"/>
</dbReference>
<evidence type="ECO:0000256" key="6">
    <source>
        <dbReference type="ARBA" id="ARBA00022679"/>
    </source>
</evidence>
<feature type="binding site" evidence="14">
    <location>
        <position position="228"/>
    </location>
    <ligand>
        <name>ATP</name>
        <dbReference type="ChEBI" id="CHEBI:30616"/>
    </ligand>
</feature>
<evidence type="ECO:0000256" key="10">
    <source>
        <dbReference type="ARBA" id="ARBA00022840"/>
    </source>
</evidence>
<dbReference type="InterPro" id="IPR050156">
    <property type="entry name" value="TC-AMP_synthase_SUA5"/>
</dbReference>
<keyword evidence="10 13" id="KW-0067">ATP-binding</keyword>
<evidence type="ECO:0000256" key="5">
    <source>
        <dbReference type="ARBA" id="ARBA00022490"/>
    </source>
</evidence>
<gene>
    <name evidence="16" type="ORF">AN936_05965</name>
</gene>
<feature type="binding site" evidence="14">
    <location>
        <position position="149"/>
    </location>
    <ligand>
        <name>ATP</name>
        <dbReference type="ChEBI" id="CHEBI:30616"/>
    </ligand>
</feature>
<feature type="binding site" evidence="14">
    <location>
        <position position="64"/>
    </location>
    <ligand>
        <name>L-threonine</name>
        <dbReference type="ChEBI" id="CHEBI:57926"/>
    </ligand>
</feature>
<feature type="domain" description="YrdC-like" evidence="15">
    <location>
        <begin position="10"/>
        <end position="197"/>
    </location>
</feature>
<evidence type="ECO:0000256" key="11">
    <source>
        <dbReference type="ARBA" id="ARBA00029774"/>
    </source>
</evidence>
<keyword evidence="7 13" id="KW-0819">tRNA processing</keyword>
<name>A0A0N9U4D1_SPHMC</name>
<dbReference type="GO" id="GO:0006450">
    <property type="term" value="P:regulation of translational fidelity"/>
    <property type="evidence" value="ECO:0007669"/>
    <property type="project" value="TreeGrafter"/>
</dbReference>
<evidence type="ECO:0000256" key="1">
    <source>
        <dbReference type="ARBA" id="ARBA00004496"/>
    </source>
</evidence>
<dbReference type="PIRSF" id="PIRSF004930">
    <property type="entry name" value="Tln_factor_SUA5"/>
    <property type="match status" value="1"/>
</dbReference>
<dbReference type="InterPro" id="IPR006070">
    <property type="entry name" value="Sua5-like_dom"/>
</dbReference>
<dbReference type="Pfam" id="PF01300">
    <property type="entry name" value="Sua5_yciO_yrdC"/>
    <property type="match status" value="1"/>
</dbReference>
<evidence type="ECO:0000256" key="9">
    <source>
        <dbReference type="ARBA" id="ARBA00022741"/>
    </source>
</evidence>
<dbReference type="InterPro" id="IPR010923">
    <property type="entry name" value="T(6)A37_SUA5"/>
</dbReference>
<dbReference type="Gene3D" id="3.90.870.10">
    <property type="entry name" value="DHBP synthase"/>
    <property type="match status" value="1"/>
</dbReference>
<organism evidence="16 17">
    <name type="scientific">Sphingopyxis macrogoltabida</name>
    <name type="common">Sphingomonas macrogoltabidus</name>
    <dbReference type="NCBI Taxonomy" id="33050"/>
    <lineage>
        <taxon>Bacteria</taxon>
        <taxon>Pseudomonadati</taxon>
        <taxon>Pseudomonadota</taxon>
        <taxon>Alphaproteobacteria</taxon>
        <taxon>Sphingomonadales</taxon>
        <taxon>Sphingomonadaceae</taxon>
        <taxon>Sphingopyxis</taxon>
    </lineage>
</organism>
<evidence type="ECO:0000256" key="8">
    <source>
        <dbReference type="ARBA" id="ARBA00022695"/>
    </source>
</evidence>
<keyword evidence="6 13" id="KW-0808">Transferase</keyword>
<comment type="function">
    <text evidence="13">Required for the formation of a threonylcarbamoyl group on adenosine at position 37 (t(6)A37) in tRNAs that read codons beginning with adenine.</text>
</comment>
<dbReference type="RefSeq" id="WP_054587320.1">
    <property type="nucleotide sequence ID" value="NZ_CP012700.1"/>
</dbReference>
<comment type="catalytic activity">
    <reaction evidence="12 13">
        <text>L-threonine + hydrogencarbonate + ATP = L-threonylcarbamoyladenylate + diphosphate + H2O</text>
        <dbReference type="Rhea" id="RHEA:36407"/>
        <dbReference type="ChEBI" id="CHEBI:15377"/>
        <dbReference type="ChEBI" id="CHEBI:17544"/>
        <dbReference type="ChEBI" id="CHEBI:30616"/>
        <dbReference type="ChEBI" id="CHEBI:33019"/>
        <dbReference type="ChEBI" id="CHEBI:57926"/>
        <dbReference type="ChEBI" id="CHEBI:73682"/>
        <dbReference type="EC" id="2.7.7.87"/>
    </reaction>
</comment>
<evidence type="ECO:0000256" key="3">
    <source>
        <dbReference type="ARBA" id="ARBA00012584"/>
    </source>
</evidence>
<dbReference type="GO" id="GO:0008033">
    <property type="term" value="P:tRNA processing"/>
    <property type="evidence" value="ECO:0007669"/>
    <property type="project" value="UniProtKB-KW"/>
</dbReference>
<evidence type="ECO:0000256" key="4">
    <source>
        <dbReference type="ARBA" id="ARBA00015492"/>
    </source>
</evidence>
<dbReference type="Gene3D" id="3.40.50.11030">
    <property type="entry name" value="Threonylcarbamoyl-AMP synthase, C-terminal domain"/>
    <property type="match status" value="1"/>
</dbReference>
<dbReference type="GO" id="GO:0003725">
    <property type="term" value="F:double-stranded RNA binding"/>
    <property type="evidence" value="ECO:0007669"/>
    <property type="project" value="UniProtKB-UniRule"/>
</dbReference>
<dbReference type="EMBL" id="CP012700">
    <property type="protein sequence ID" value="ALH79925.1"/>
    <property type="molecule type" value="Genomic_DNA"/>
</dbReference>
<feature type="binding site" evidence="14">
    <location>
        <position position="32"/>
    </location>
    <ligand>
        <name>L-threonine</name>
        <dbReference type="ChEBI" id="CHEBI:57926"/>
    </ligand>
</feature>
<dbReference type="GO" id="GO:0005737">
    <property type="term" value="C:cytoplasm"/>
    <property type="evidence" value="ECO:0007669"/>
    <property type="project" value="UniProtKB-SubCell"/>
</dbReference>
<evidence type="ECO:0000313" key="17">
    <source>
        <dbReference type="Proteomes" id="UP000058074"/>
    </source>
</evidence>
<dbReference type="NCBIfam" id="TIGR00057">
    <property type="entry name" value="L-threonylcarbamoyladenylate synthase"/>
    <property type="match status" value="1"/>
</dbReference>
<dbReference type="GO" id="GO:0000049">
    <property type="term" value="F:tRNA binding"/>
    <property type="evidence" value="ECO:0007669"/>
    <property type="project" value="TreeGrafter"/>
</dbReference>
<evidence type="ECO:0000313" key="16">
    <source>
        <dbReference type="EMBL" id="ALH79925.1"/>
    </source>
</evidence>
<evidence type="ECO:0000256" key="12">
    <source>
        <dbReference type="ARBA" id="ARBA00048366"/>
    </source>
</evidence>
<dbReference type="EC" id="2.7.7.87" evidence="3 13"/>
<keyword evidence="9 13" id="KW-0547">Nucleotide-binding</keyword>
<feature type="binding site" evidence="14">
    <location>
        <position position="115"/>
    </location>
    <ligand>
        <name>ATP</name>
        <dbReference type="ChEBI" id="CHEBI:30616"/>
    </ligand>
</feature>
<dbReference type="SUPFAM" id="SSF55821">
    <property type="entry name" value="YrdC/RibB"/>
    <property type="match status" value="1"/>
</dbReference>
<dbReference type="OrthoDB" id="9814580at2"/>
<feature type="binding site" evidence="14">
    <location>
        <position position="55"/>
    </location>
    <ligand>
        <name>ATP</name>
        <dbReference type="ChEBI" id="CHEBI:30616"/>
    </ligand>
</feature>
<dbReference type="PANTHER" id="PTHR17490">
    <property type="entry name" value="SUA5"/>
    <property type="match status" value="1"/>
</dbReference>
<comment type="subcellular location">
    <subcellularLocation>
        <location evidence="1 13">Cytoplasm</location>
    </subcellularLocation>
</comment>
<evidence type="ECO:0000256" key="2">
    <source>
        <dbReference type="ARBA" id="ARBA00007663"/>
    </source>
</evidence>
<feature type="binding site" evidence="14">
    <location>
        <position position="193"/>
    </location>
    <ligand>
        <name>ATP</name>
        <dbReference type="ChEBI" id="CHEBI:30616"/>
    </ligand>
</feature>
<evidence type="ECO:0000256" key="14">
    <source>
        <dbReference type="PIRSR" id="PIRSR004930-1"/>
    </source>
</evidence>
<feature type="binding site" evidence="14">
    <location>
        <position position="139"/>
    </location>
    <ligand>
        <name>L-threonine</name>
        <dbReference type="ChEBI" id="CHEBI:57926"/>
    </ligand>
</feature>
<sequence>MNTETCPYGSDAISRAAALVARGQPVAVPTETVYGLAADARDSGAVAGIYAAKGRPDFNPLIVHVPHLAAAEKLGVFGAAERALAAAFWPGPLTLVVPRTHDCPVASIATAGLGTIAIRVPGHRAMQALLVATGAPLAAPSANASGKVSPTRAEHVLASLDGRIALVIDDGPTTAGVESTIARVGDGAVEMLRPGPVTAAMLGEASGLPVTGVAGSEVVAPGMLASHYAPGKPVRLGATEFADDEYGIGFGAVAGDYDLSAAGDLTEAAARLFDALHAGAASAKGRIAVAAIPEDGLGAAINDRLARAAV</sequence>
<dbReference type="PANTHER" id="PTHR17490:SF16">
    <property type="entry name" value="THREONYLCARBAMOYL-AMP SYNTHASE"/>
    <property type="match status" value="1"/>
</dbReference>
<dbReference type="AlphaFoldDB" id="A0A0N9U4D1"/>
<dbReference type="KEGG" id="smag:AN936_05965"/>
<dbReference type="Pfam" id="PF03481">
    <property type="entry name" value="Sua5_C"/>
    <property type="match status" value="1"/>
</dbReference>
<evidence type="ECO:0000259" key="15">
    <source>
        <dbReference type="PROSITE" id="PS51163"/>
    </source>
</evidence>
<keyword evidence="5 13" id="KW-0963">Cytoplasm</keyword>
<dbReference type="PROSITE" id="PS51163">
    <property type="entry name" value="YRDC"/>
    <property type="match status" value="1"/>
</dbReference>
<keyword evidence="8 13" id="KW-0548">Nucleotidyltransferase</keyword>
<dbReference type="InterPro" id="IPR005145">
    <property type="entry name" value="Sua5_C"/>
</dbReference>
<comment type="similarity">
    <text evidence="2 13">Belongs to the SUA5 family.</text>
</comment>
<feature type="binding site" evidence="14">
    <location>
        <position position="119"/>
    </location>
    <ligand>
        <name>L-threonine</name>
        <dbReference type="ChEBI" id="CHEBI:57926"/>
    </ligand>
</feature>
<evidence type="ECO:0000256" key="7">
    <source>
        <dbReference type="ARBA" id="ARBA00022694"/>
    </source>
</evidence>
<feature type="binding site" evidence="14">
    <location>
        <position position="141"/>
    </location>
    <ligand>
        <name>ATP</name>
        <dbReference type="ChEBI" id="CHEBI:30616"/>
    </ligand>
</feature>
<feature type="binding site" evidence="14">
    <location>
        <position position="179"/>
    </location>
    <ligand>
        <name>L-threonine</name>
        <dbReference type="ChEBI" id="CHEBI:57926"/>
    </ligand>
</feature>
<reference evidence="16 17" key="1">
    <citation type="journal article" date="2015" name="Genome Announc.">
        <title>Complete Genome Sequence of Polypropylene Glycol- and Polyethylene Glycol-Degrading Sphingopyxis macrogoltabida Strain EY-1.</title>
        <authorList>
            <person name="Ohtsubo Y."/>
            <person name="Nagata Y."/>
            <person name="Numata M."/>
            <person name="Tsuchikane K."/>
            <person name="Hosoyama A."/>
            <person name="Yamazoe A."/>
            <person name="Tsuda M."/>
            <person name="Fujita N."/>
            <person name="Kawai F."/>
        </authorList>
    </citation>
    <scope>NUCLEOTIDE SEQUENCE [LARGE SCALE GENOMIC DNA]</scope>
    <source>
        <strain evidence="16 17">EY-1</strain>
    </source>
</reference>
<evidence type="ECO:0000256" key="13">
    <source>
        <dbReference type="PIRNR" id="PIRNR004930"/>
    </source>
</evidence>
<protein>
    <recommendedName>
        <fullName evidence="4 13">Threonylcarbamoyl-AMP synthase</fullName>
        <shortName evidence="13">TC-AMP synthase</shortName>
        <ecNumber evidence="3 13">2.7.7.87</ecNumber>
    </recommendedName>
    <alternativeName>
        <fullName evidence="11 13">L-threonylcarbamoyladenylate synthase</fullName>
    </alternativeName>
</protein>